<dbReference type="EC" id="3.1.4.-" evidence="2"/>
<evidence type="ECO:0000313" key="5">
    <source>
        <dbReference type="Proteomes" id="UP000199488"/>
    </source>
</evidence>
<feature type="domain" description="Calcineurin-like phosphoesterase" evidence="3">
    <location>
        <begin position="1"/>
        <end position="152"/>
    </location>
</feature>
<dbReference type="NCBIfam" id="TIGR00040">
    <property type="entry name" value="yfcE"/>
    <property type="match status" value="1"/>
</dbReference>
<dbReference type="InterPro" id="IPR029052">
    <property type="entry name" value="Metallo-depent_PP-like"/>
</dbReference>
<dbReference type="OrthoDB" id="9800565at2"/>
<accession>A0A1H2UM78</accession>
<dbReference type="GO" id="GO:0016787">
    <property type="term" value="F:hydrolase activity"/>
    <property type="evidence" value="ECO:0007669"/>
    <property type="project" value="UniProtKB-UniRule"/>
</dbReference>
<dbReference type="Pfam" id="PF12850">
    <property type="entry name" value="Metallophos_2"/>
    <property type="match status" value="1"/>
</dbReference>
<comment type="similarity">
    <text evidence="1 2">Belongs to the metallophosphoesterase superfamily. YfcE family.</text>
</comment>
<dbReference type="EMBL" id="FNNC01000003">
    <property type="protein sequence ID" value="SDW57157.1"/>
    <property type="molecule type" value="Genomic_DNA"/>
</dbReference>
<keyword evidence="2" id="KW-0479">Metal-binding</keyword>
<gene>
    <name evidence="4" type="ORF">SAMN05421781_1788</name>
</gene>
<comment type="cofactor">
    <cofactor evidence="2">
        <name>a divalent metal cation</name>
        <dbReference type="ChEBI" id="CHEBI:60240"/>
    </cofactor>
</comment>
<dbReference type="AlphaFoldDB" id="A0A1H2UM78"/>
<proteinExistence type="inferred from homology"/>
<evidence type="ECO:0000259" key="3">
    <source>
        <dbReference type="Pfam" id="PF12850"/>
    </source>
</evidence>
<dbReference type="InterPro" id="IPR041802">
    <property type="entry name" value="MPP_YfcE"/>
</dbReference>
<evidence type="ECO:0000256" key="1">
    <source>
        <dbReference type="ARBA" id="ARBA00008950"/>
    </source>
</evidence>
<dbReference type="Gene3D" id="3.60.21.10">
    <property type="match status" value="1"/>
</dbReference>
<dbReference type="RefSeq" id="WP_091613943.1">
    <property type="nucleotide sequence ID" value="NZ_FNNC01000003.1"/>
</dbReference>
<organism evidence="4 5">
    <name type="scientific">Marinococcus luteus</name>
    <dbReference type="NCBI Taxonomy" id="1122204"/>
    <lineage>
        <taxon>Bacteria</taxon>
        <taxon>Bacillati</taxon>
        <taxon>Bacillota</taxon>
        <taxon>Bacilli</taxon>
        <taxon>Bacillales</taxon>
        <taxon>Bacillaceae</taxon>
        <taxon>Marinococcus</taxon>
    </lineage>
</organism>
<dbReference type="Proteomes" id="UP000199488">
    <property type="component" value="Unassembled WGS sequence"/>
</dbReference>
<dbReference type="PANTHER" id="PTHR11124">
    <property type="entry name" value="VACUOLAR SORTING PROTEIN VPS29"/>
    <property type="match status" value="1"/>
</dbReference>
<reference evidence="4 5" key="1">
    <citation type="submission" date="2016-10" db="EMBL/GenBank/DDBJ databases">
        <authorList>
            <person name="de Groot N.N."/>
        </authorList>
    </citation>
    <scope>NUCLEOTIDE SEQUENCE [LARGE SCALE GENOMIC DNA]</scope>
    <source>
        <strain evidence="4 5">DSM 23126</strain>
    </source>
</reference>
<keyword evidence="5" id="KW-1185">Reference proteome</keyword>
<dbReference type="InterPro" id="IPR000979">
    <property type="entry name" value="Phosphodiesterase_MJ0936/Vps29"/>
</dbReference>
<evidence type="ECO:0000256" key="2">
    <source>
        <dbReference type="RuleBase" id="RU362039"/>
    </source>
</evidence>
<evidence type="ECO:0000313" key="4">
    <source>
        <dbReference type="EMBL" id="SDW57157.1"/>
    </source>
</evidence>
<dbReference type="SUPFAM" id="SSF56300">
    <property type="entry name" value="Metallo-dependent phosphatases"/>
    <property type="match status" value="1"/>
</dbReference>
<dbReference type="GO" id="GO:0046872">
    <property type="term" value="F:metal ion binding"/>
    <property type="evidence" value="ECO:0007669"/>
    <property type="project" value="UniProtKB-KW"/>
</dbReference>
<name>A0A1H2UM78_9BACI</name>
<sequence length="166" mass="18852">MKILVIADTHMPKKAKEWPEELYKAFAEADYIIHAGDWQSPDVWKDLRQYAPVTGVYGNVDGEDIKAIVKEKEEVVLEGWRIGIVHGHGEKGTTEKRAGEAFAPGQKDIIIFGHSHIPYLRYAGKTLMFNPGSPTDKRKAAMFSYGLLDLSHDYFEARHVFFSRKS</sequence>
<dbReference type="InterPro" id="IPR024654">
    <property type="entry name" value="Calcineurin-like_PHP_lpxH"/>
</dbReference>
<dbReference type="CDD" id="cd00841">
    <property type="entry name" value="MPP_YfcE"/>
    <property type="match status" value="1"/>
</dbReference>
<protein>
    <recommendedName>
        <fullName evidence="2">Phosphoesterase</fullName>
        <ecNumber evidence="2">3.1.4.-</ecNumber>
    </recommendedName>
</protein>
<dbReference type="STRING" id="1122204.SAMN05421781_1788"/>